<organism evidence="1 2">
    <name type="scientific">Shewanella inventionis</name>
    <dbReference type="NCBI Taxonomy" id="1738770"/>
    <lineage>
        <taxon>Bacteria</taxon>
        <taxon>Pseudomonadati</taxon>
        <taxon>Pseudomonadota</taxon>
        <taxon>Gammaproteobacteria</taxon>
        <taxon>Alteromonadales</taxon>
        <taxon>Shewanellaceae</taxon>
        <taxon>Shewanella</taxon>
    </lineage>
</organism>
<gene>
    <name evidence="1" type="ORF">GCM10011607_21760</name>
</gene>
<evidence type="ECO:0000313" key="2">
    <source>
        <dbReference type="Proteomes" id="UP000617555"/>
    </source>
</evidence>
<protein>
    <submittedName>
        <fullName evidence="1">Uncharacterized protein</fullName>
    </submittedName>
</protein>
<dbReference type="EMBL" id="BMII01000016">
    <property type="protein sequence ID" value="GGB60703.1"/>
    <property type="molecule type" value="Genomic_DNA"/>
</dbReference>
<name>A0ABQ1J5W6_9GAMM</name>
<dbReference type="Proteomes" id="UP000617555">
    <property type="component" value="Unassembled WGS sequence"/>
</dbReference>
<keyword evidence="2" id="KW-1185">Reference proteome</keyword>
<dbReference type="RefSeq" id="WP_188739370.1">
    <property type="nucleotide sequence ID" value="NZ_BMII01000016.1"/>
</dbReference>
<evidence type="ECO:0000313" key="1">
    <source>
        <dbReference type="EMBL" id="GGB60703.1"/>
    </source>
</evidence>
<reference evidence="2" key="1">
    <citation type="journal article" date="2019" name="Int. J. Syst. Evol. Microbiol.">
        <title>The Global Catalogue of Microorganisms (GCM) 10K type strain sequencing project: providing services to taxonomists for standard genome sequencing and annotation.</title>
        <authorList>
            <consortium name="The Broad Institute Genomics Platform"/>
            <consortium name="The Broad Institute Genome Sequencing Center for Infectious Disease"/>
            <person name="Wu L."/>
            <person name="Ma J."/>
        </authorList>
    </citation>
    <scope>NUCLEOTIDE SEQUENCE [LARGE SCALE GENOMIC DNA]</scope>
    <source>
        <strain evidence="2">CGMCC 1.15339</strain>
    </source>
</reference>
<proteinExistence type="predicted"/>
<comment type="caution">
    <text evidence="1">The sequence shown here is derived from an EMBL/GenBank/DDBJ whole genome shotgun (WGS) entry which is preliminary data.</text>
</comment>
<sequence>MKTKQRMINSFTLEYHPSVAPLLREEITVQYNASVIDHILEHQIHILLKTITLHVMPVTQAHYLLLAPDPLFVLLRQHPSVQSQKVSICEYQQSADNIEQTITTLMLTLPALQYKHHSSILKTLSCRLNIAKSNTALPTNLIPQKSQLALFAGVSPSAIRSDTKKLARNDDKGKA</sequence>
<accession>A0ABQ1J5W6</accession>